<evidence type="ECO:0000313" key="11">
    <source>
        <dbReference type="Proteomes" id="UP001180845"/>
    </source>
</evidence>
<gene>
    <name evidence="10" type="ORF">JOF55_003548</name>
</gene>
<comment type="caution">
    <text evidence="10">The sequence shown here is derived from an EMBL/GenBank/DDBJ whole genome shotgun (WGS) entry which is preliminary data.</text>
</comment>
<dbReference type="Pfam" id="PF02492">
    <property type="entry name" value="cobW"/>
    <property type="match status" value="1"/>
</dbReference>
<dbReference type="NCBIfam" id="TIGR00073">
    <property type="entry name" value="hypB"/>
    <property type="match status" value="1"/>
</dbReference>
<keyword evidence="11" id="KW-1185">Reference proteome</keyword>
<evidence type="ECO:0000256" key="5">
    <source>
        <dbReference type="ARBA" id="ARBA00022801"/>
    </source>
</evidence>
<keyword evidence="6" id="KW-0862">Zinc</keyword>
<dbReference type="CDD" id="cd05390">
    <property type="entry name" value="HypB"/>
    <property type="match status" value="1"/>
</dbReference>
<dbReference type="Gene3D" id="3.40.50.300">
    <property type="entry name" value="P-loop containing nucleotide triphosphate hydrolases"/>
    <property type="match status" value="1"/>
</dbReference>
<dbReference type="GO" id="GO:0051604">
    <property type="term" value="P:protein maturation"/>
    <property type="evidence" value="ECO:0007669"/>
    <property type="project" value="InterPro"/>
</dbReference>
<dbReference type="EMBL" id="JAVDXW010000001">
    <property type="protein sequence ID" value="MDR7303367.1"/>
    <property type="molecule type" value="Genomic_DNA"/>
</dbReference>
<keyword evidence="3" id="KW-0479">Metal-binding</keyword>
<accession>A0AAE3ZHL5</accession>
<dbReference type="InterPro" id="IPR027417">
    <property type="entry name" value="P-loop_NTPase"/>
</dbReference>
<dbReference type="GO" id="GO:0003924">
    <property type="term" value="F:GTPase activity"/>
    <property type="evidence" value="ECO:0007669"/>
    <property type="project" value="InterPro"/>
</dbReference>
<dbReference type="InterPro" id="IPR004392">
    <property type="entry name" value="Hyd_mat_HypB"/>
</dbReference>
<sequence length="269" mass="29471">MSGPEVAERGQGRDHGHGHAHEQDHEQDRAPAHGHGHSHGHTQEAAPAEPGRTRTILLEQEVLAKNDLLAQRNRAWLAEREILALNLMSSPGSGKTTLLERTLREAGARIPVSVIEGDQETLLDAGRLRATGCTVVQVNTGAGCHLDADMIEQALRSLAPPERSVVFIENVGNLVCPALFDLGERGKVVVASVTEGEDKPLKYPNMFAATDLVLLNKVDLLPHLDYDVELFTSYARRINPDVRVLPVSATKGDGLRDWYAWLHRHVEEG</sequence>
<evidence type="ECO:0000256" key="4">
    <source>
        <dbReference type="ARBA" id="ARBA00022741"/>
    </source>
</evidence>
<evidence type="ECO:0000256" key="7">
    <source>
        <dbReference type="ARBA" id="ARBA00023134"/>
    </source>
</evidence>
<feature type="domain" description="CobW/HypB/UreG nucleotide-binding" evidence="9">
    <location>
        <begin position="86"/>
        <end position="245"/>
    </location>
</feature>
<reference evidence="10" key="1">
    <citation type="submission" date="2023-07" db="EMBL/GenBank/DDBJ databases">
        <title>Sequencing the genomes of 1000 actinobacteria strains.</title>
        <authorList>
            <person name="Klenk H.-P."/>
        </authorList>
    </citation>
    <scope>NUCLEOTIDE SEQUENCE</scope>
    <source>
        <strain evidence="10">DSM 45977</strain>
    </source>
</reference>
<evidence type="ECO:0000256" key="8">
    <source>
        <dbReference type="SAM" id="MobiDB-lite"/>
    </source>
</evidence>
<dbReference type="AlphaFoldDB" id="A0AAE3ZHL5"/>
<evidence type="ECO:0000256" key="6">
    <source>
        <dbReference type="ARBA" id="ARBA00022833"/>
    </source>
</evidence>
<dbReference type="InterPro" id="IPR003495">
    <property type="entry name" value="CobW/HypB/UreG_nucleotide-bd"/>
</dbReference>
<dbReference type="GO" id="GO:0005525">
    <property type="term" value="F:GTP binding"/>
    <property type="evidence" value="ECO:0007669"/>
    <property type="project" value="UniProtKB-KW"/>
</dbReference>
<keyword evidence="4" id="KW-0547">Nucleotide-binding</keyword>
<comment type="similarity">
    <text evidence="1">Belongs to the SIMIBI class G3E GTPase family. HypB/HupM subfamily.</text>
</comment>
<proteinExistence type="inferred from homology"/>
<evidence type="ECO:0000256" key="1">
    <source>
        <dbReference type="ARBA" id="ARBA00006211"/>
    </source>
</evidence>
<dbReference type="Proteomes" id="UP001180845">
    <property type="component" value="Unassembled WGS sequence"/>
</dbReference>
<dbReference type="GO" id="GO:0008270">
    <property type="term" value="F:zinc ion binding"/>
    <property type="evidence" value="ECO:0007669"/>
    <property type="project" value="TreeGrafter"/>
</dbReference>
<evidence type="ECO:0000313" key="10">
    <source>
        <dbReference type="EMBL" id="MDR7303367.1"/>
    </source>
</evidence>
<feature type="compositionally biased region" description="Basic and acidic residues" evidence="8">
    <location>
        <begin position="1"/>
        <end position="31"/>
    </location>
</feature>
<dbReference type="GO" id="GO:0016151">
    <property type="term" value="F:nickel cation binding"/>
    <property type="evidence" value="ECO:0007669"/>
    <property type="project" value="InterPro"/>
</dbReference>
<keyword evidence="5" id="KW-0378">Hydrolase</keyword>
<evidence type="ECO:0000256" key="2">
    <source>
        <dbReference type="ARBA" id="ARBA00022596"/>
    </source>
</evidence>
<dbReference type="PANTHER" id="PTHR30134">
    <property type="entry name" value="HYDROGENASE PROTEIN ASSEMBLY PROTEIN, NICKEL CHAPERONE"/>
    <property type="match status" value="1"/>
</dbReference>
<dbReference type="PANTHER" id="PTHR30134:SF2">
    <property type="entry name" value="HYDROGENASE MATURATION FACTOR HYPB"/>
    <property type="match status" value="1"/>
</dbReference>
<dbReference type="SUPFAM" id="SSF52540">
    <property type="entry name" value="P-loop containing nucleoside triphosphate hydrolases"/>
    <property type="match status" value="1"/>
</dbReference>
<evidence type="ECO:0000256" key="3">
    <source>
        <dbReference type="ARBA" id="ARBA00022723"/>
    </source>
</evidence>
<name>A0AAE3ZHL5_9ACTN</name>
<protein>
    <submittedName>
        <fullName evidence="10">Hydrogenase nickel incorporation protein HypB</fullName>
    </submittedName>
</protein>
<keyword evidence="7" id="KW-0342">GTP-binding</keyword>
<feature type="region of interest" description="Disordered" evidence="8">
    <location>
        <begin position="1"/>
        <end position="50"/>
    </location>
</feature>
<evidence type="ECO:0000259" key="9">
    <source>
        <dbReference type="Pfam" id="PF02492"/>
    </source>
</evidence>
<keyword evidence="2" id="KW-0533">Nickel</keyword>
<organism evidence="10 11">
    <name type="scientific">Haloactinomyces albus</name>
    <dbReference type="NCBI Taxonomy" id="1352928"/>
    <lineage>
        <taxon>Bacteria</taxon>
        <taxon>Bacillati</taxon>
        <taxon>Actinomycetota</taxon>
        <taxon>Actinomycetes</taxon>
        <taxon>Actinopolysporales</taxon>
        <taxon>Actinopolysporaceae</taxon>
        <taxon>Haloactinomyces</taxon>
    </lineage>
</organism>